<evidence type="ECO:0000313" key="1">
    <source>
        <dbReference type="EMBL" id="OTP06746.1"/>
    </source>
</evidence>
<dbReference type="RefSeq" id="WP_086351158.1">
    <property type="nucleotide sequence ID" value="NZ_CP147247.1"/>
</dbReference>
<dbReference type="InterPro" id="IPR014054">
    <property type="entry name" value="Phage_regulatory_Rha"/>
</dbReference>
<proteinExistence type="predicted"/>
<dbReference type="EMBL" id="CP147247">
    <property type="protein sequence ID" value="WYJ89872.1"/>
    <property type="molecule type" value="Genomic_DNA"/>
</dbReference>
<evidence type="ECO:0000313" key="3">
    <source>
        <dbReference type="Proteomes" id="UP000195141"/>
    </source>
</evidence>
<reference evidence="2" key="2">
    <citation type="submission" date="2017-05" db="EMBL/GenBank/DDBJ databases">
        <authorList>
            <consortium name="The Broad Institute Genomics Platform"/>
            <consortium name="The Broad Institute Genomic Center for Infectious Diseases"/>
            <person name="Earl A."/>
            <person name="Manson A."/>
            <person name="Schwartman J."/>
            <person name="Gilmore M."/>
            <person name="Abouelleil A."/>
            <person name="Cao P."/>
            <person name="Chapman S."/>
            <person name="Cusick C."/>
            <person name="Shea T."/>
            <person name="Young S."/>
            <person name="Neafsey D."/>
            <person name="Nusbaum C."/>
            <person name="Birren B."/>
        </authorList>
    </citation>
    <scope>NUCLEOTIDE SEQUENCE</scope>
    <source>
        <strain evidence="2">9E7_DIV0242</strain>
    </source>
</reference>
<dbReference type="Proteomes" id="UP000195141">
    <property type="component" value="Chromosome"/>
</dbReference>
<evidence type="ECO:0008006" key="4">
    <source>
        <dbReference type="Google" id="ProtNLM"/>
    </source>
</evidence>
<reference evidence="2" key="3">
    <citation type="submission" date="2024-03" db="EMBL/GenBank/DDBJ databases">
        <title>The Genome Sequence of Enterococcus sp. DIV0242b.</title>
        <authorList>
            <consortium name="The Broad Institute Genomics Platform"/>
            <consortium name="The Broad Institute Microbial Omics Core"/>
            <consortium name="The Broad Institute Genomic Center for Infectious Diseases"/>
            <person name="Earl A."/>
            <person name="Manson A."/>
            <person name="Gilmore M."/>
            <person name="Schwartman J."/>
            <person name="Shea T."/>
            <person name="Abouelleil A."/>
            <person name="Cao P."/>
            <person name="Chapman S."/>
            <person name="Cusick C."/>
            <person name="Young S."/>
            <person name="Neafsey D."/>
            <person name="Nusbaum C."/>
            <person name="Birren B."/>
        </authorList>
    </citation>
    <scope>NUCLEOTIDE SEQUENCE</scope>
    <source>
        <strain evidence="2">9E7_DIV0242</strain>
    </source>
</reference>
<dbReference type="AlphaFoldDB" id="A0A242JV24"/>
<gene>
    <name evidence="2" type="ORF">A5888_001598</name>
    <name evidence="1" type="ORF">A5888_004201</name>
</gene>
<dbReference type="EMBL" id="NGMM01000021">
    <property type="protein sequence ID" value="OTP06746.1"/>
    <property type="molecule type" value="Genomic_DNA"/>
</dbReference>
<dbReference type="Pfam" id="PF09669">
    <property type="entry name" value="Phage_pRha"/>
    <property type="match status" value="1"/>
</dbReference>
<reference evidence="1" key="1">
    <citation type="submission" date="2017-05" db="EMBL/GenBank/DDBJ databases">
        <title>The Genome Sequence of Enterococcus sp. 9E7_DIV0242.</title>
        <authorList>
            <consortium name="The Broad Institute Genomics Platform"/>
            <consortium name="The Broad Institute Genomic Center for Infectious Diseases"/>
            <person name="Earl A."/>
            <person name="Manson A."/>
            <person name="Schwartman J."/>
            <person name="Gilmore M."/>
            <person name="Abouelleil A."/>
            <person name="Cao P."/>
            <person name="Chapman S."/>
            <person name="Cusick C."/>
            <person name="Shea T."/>
            <person name="Young S."/>
            <person name="Neafsey D."/>
            <person name="Nusbaum C."/>
            <person name="Birren B."/>
        </authorList>
    </citation>
    <scope>NUCLEOTIDE SEQUENCE [LARGE SCALE GENOMIC DNA]</scope>
    <source>
        <strain evidence="1">9E7_DIV0242</strain>
    </source>
</reference>
<name>A0A242JV24_9ENTE</name>
<sequence length="232" mass="26724">MQQLVFNESGRLDDVPFTTSEVIAKYAEVEHRAVRQLIRKHENDLEEFGKTTFEMSKITEGRGRKSKIYHLNEQQATLLITYLDNTEPVRQFKKALVKQFFEMQQELYARRLERGSGKAVHKEMTDAIKEKEFSPHYYKHFTDLAYKTAVGFTAKQLREARGVNNKSSPLDYLTAEELAAVNKREMDISVLIMLDLDYPTIKATLNNQGVIYQTTLKIPIGKAVVSGETNNR</sequence>
<evidence type="ECO:0000313" key="2">
    <source>
        <dbReference type="EMBL" id="WYJ89872.1"/>
    </source>
</evidence>
<dbReference type="OrthoDB" id="2233792at2"/>
<accession>A0A242JV24</accession>
<keyword evidence="3" id="KW-1185">Reference proteome</keyword>
<protein>
    <recommendedName>
        <fullName evidence="4">Rha family phage regulatory protein</fullName>
    </recommendedName>
</protein>
<organism evidence="1">
    <name type="scientific">Candidatus Enterococcus clewellii</name>
    <dbReference type="NCBI Taxonomy" id="1834193"/>
    <lineage>
        <taxon>Bacteria</taxon>
        <taxon>Bacillati</taxon>
        <taxon>Bacillota</taxon>
        <taxon>Bacilli</taxon>
        <taxon>Lactobacillales</taxon>
        <taxon>Enterococcaceae</taxon>
        <taxon>Enterococcus</taxon>
    </lineage>
</organism>